<dbReference type="Proteomes" id="UP001354989">
    <property type="component" value="Plasmid pPP1"/>
</dbReference>
<organism evidence="2 3">
    <name type="scientific">Persicobacter psychrovividus</name>
    <dbReference type="NCBI Taxonomy" id="387638"/>
    <lineage>
        <taxon>Bacteria</taxon>
        <taxon>Pseudomonadati</taxon>
        <taxon>Bacteroidota</taxon>
        <taxon>Cytophagia</taxon>
        <taxon>Cytophagales</taxon>
        <taxon>Persicobacteraceae</taxon>
        <taxon>Persicobacter</taxon>
    </lineage>
</organism>
<keyword evidence="1" id="KW-0472">Membrane</keyword>
<protein>
    <recommendedName>
        <fullName evidence="4">DUF5668 domain-containing protein</fullName>
    </recommendedName>
</protein>
<accession>A0ABN6LCI0</accession>
<proteinExistence type="predicted"/>
<evidence type="ECO:0000256" key="1">
    <source>
        <dbReference type="SAM" id="Phobius"/>
    </source>
</evidence>
<gene>
    <name evidence="2" type="ORF">PEPS_31980</name>
</gene>
<evidence type="ECO:0008006" key="4">
    <source>
        <dbReference type="Google" id="ProtNLM"/>
    </source>
</evidence>
<reference evidence="2 3" key="1">
    <citation type="submission" date="2021-12" db="EMBL/GenBank/DDBJ databases">
        <title>Genome sequencing of bacteria with rrn-lacking chromosome and rrn-plasmid.</title>
        <authorList>
            <person name="Anda M."/>
            <person name="Iwasaki W."/>
        </authorList>
    </citation>
    <scope>NUCLEOTIDE SEQUENCE [LARGE SCALE GENOMIC DNA]</scope>
    <source>
        <strain evidence="2 3">NBRC 101262</strain>
        <plasmid evidence="2 3">pPP1</plasmid>
    </source>
</reference>
<feature type="transmembrane region" description="Helical" evidence="1">
    <location>
        <begin position="32"/>
        <end position="50"/>
    </location>
</feature>
<keyword evidence="3" id="KW-1185">Reference proteome</keyword>
<evidence type="ECO:0000313" key="3">
    <source>
        <dbReference type="Proteomes" id="UP001354989"/>
    </source>
</evidence>
<keyword evidence="1" id="KW-1133">Transmembrane helix</keyword>
<evidence type="ECO:0000313" key="2">
    <source>
        <dbReference type="EMBL" id="BDD00918.1"/>
    </source>
</evidence>
<sequence>MARNIIEVIILIAFLVAFMAIAAQYLGVTYTAAFQYWWLLLLMVAGYFMIRRR</sequence>
<keyword evidence="2" id="KW-0614">Plasmid</keyword>
<dbReference type="RefSeq" id="WP_338398152.1">
    <property type="nucleotide sequence ID" value="NZ_AP025293.1"/>
</dbReference>
<name>A0ABN6LCI0_9BACT</name>
<dbReference type="EMBL" id="AP025293">
    <property type="protein sequence ID" value="BDD00918.1"/>
    <property type="molecule type" value="Genomic_DNA"/>
</dbReference>
<geneLocation type="plasmid" evidence="2 3">
    <name>pPP1</name>
</geneLocation>
<keyword evidence="1" id="KW-0812">Transmembrane</keyword>